<keyword evidence="3" id="KW-1185">Reference proteome</keyword>
<dbReference type="AlphaFoldDB" id="A0A2N8NRM0"/>
<gene>
    <name evidence="2" type="ORF">AF335_25635</name>
</gene>
<reference evidence="3" key="1">
    <citation type="submission" date="2015-07" db="EMBL/GenBank/DDBJ databases">
        <authorList>
            <person name="Graham D.E."/>
            <person name="Giannone R.J."/>
            <person name="Gulvik C.A."/>
            <person name="Hettich R.L."/>
            <person name="Klingeman D.M."/>
            <person name="Mahan K.M."/>
            <person name="Parry R.J."/>
            <person name="Spain J.C."/>
        </authorList>
    </citation>
    <scope>NUCLEOTIDE SEQUENCE [LARGE SCALE GENOMIC DNA]</scope>
    <source>
        <strain evidence="3">ATCC 27428</strain>
    </source>
</reference>
<comment type="caution">
    <text evidence="2">The sequence shown here is derived from an EMBL/GenBank/DDBJ whole genome shotgun (WGS) entry which is preliminary data.</text>
</comment>
<feature type="region of interest" description="Disordered" evidence="1">
    <location>
        <begin position="27"/>
        <end position="76"/>
    </location>
</feature>
<feature type="compositionally biased region" description="Low complexity" evidence="1">
    <location>
        <begin position="30"/>
        <end position="47"/>
    </location>
</feature>
<proteinExistence type="predicted"/>
<evidence type="ECO:0000256" key="1">
    <source>
        <dbReference type="SAM" id="MobiDB-lite"/>
    </source>
</evidence>
<evidence type="ECO:0000313" key="2">
    <source>
        <dbReference type="EMBL" id="PNE31402.1"/>
    </source>
</evidence>
<protein>
    <submittedName>
        <fullName evidence="2">Uncharacterized protein</fullName>
    </submittedName>
</protein>
<dbReference type="Proteomes" id="UP000235945">
    <property type="component" value="Unassembled WGS sequence"/>
</dbReference>
<evidence type="ECO:0000313" key="3">
    <source>
        <dbReference type="Proteomes" id="UP000235945"/>
    </source>
</evidence>
<accession>A0A2N8NRM0</accession>
<dbReference type="EMBL" id="LGUI01000009">
    <property type="protein sequence ID" value="PNE31402.1"/>
    <property type="molecule type" value="Genomic_DNA"/>
</dbReference>
<sequence>MTYSWTWCVLCSLSSAEVTWARRRPSAPTVSVIRPPVSRSSGVSARAGGPGSSNAHSVRRARRARTLGPPGAGGTHRLESRVTFVSVWR</sequence>
<organism evidence="2 3">
    <name type="scientific">Streptomyces eurocidicus</name>
    <name type="common">Streptoverticillium eurocidicus</name>
    <dbReference type="NCBI Taxonomy" id="66423"/>
    <lineage>
        <taxon>Bacteria</taxon>
        <taxon>Bacillati</taxon>
        <taxon>Actinomycetota</taxon>
        <taxon>Actinomycetes</taxon>
        <taxon>Kitasatosporales</taxon>
        <taxon>Streptomycetaceae</taxon>
        <taxon>Streptomyces</taxon>
    </lineage>
</organism>
<name>A0A2N8NRM0_STREU</name>